<reference evidence="10 11" key="1">
    <citation type="submission" date="2009-11" db="EMBL/GenBank/DDBJ databases">
        <title>Annotation of Allomyces macrogynus ATCC 38327.</title>
        <authorList>
            <consortium name="The Broad Institute Genome Sequencing Platform"/>
            <person name="Russ C."/>
            <person name="Cuomo C."/>
            <person name="Burger G."/>
            <person name="Gray M.W."/>
            <person name="Holland P.W.H."/>
            <person name="King N."/>
            <person name="Lang F.B.F."/>
            <person name="Roger A.J."/>
            <person name="Ruiz-Trillo I."/>
            <person name="Young S.K."/>
            <person name="Zeng Q."/>
            <person name="Gargeya S."/>
            <person name="Fitzgerald M."/>
            <person name="Haas B."/>
            <person name="Abouelleil A."/>
            <person name="Alvarado L."/>
            <person name="Arachchi H.M."/>
            <person name="Berlin A."/>
            <person name="Chapman S.B."/>
            <person name="Gearin G."/>
            <person name="Goldberg J."/>
            <person name="Griggs A."/>
            <person name="Gujja S."/>
            <person name="Hansen M."/>
            <person name="Heiman D."/>
            <person name="Howarth C."/>
            <person name="Larimer J."/>
            <person name="Lui A."/>
            <person name="MacDonald P.J.P."/>
            <person name="McCowen C."/>
            <person name="Montmayeur A."/>
            <person name="Murphy C."/>
            <person name="Neiman D."/>
            <person name="Pearson M."/>
            <person name="Priest M."/>
            <person name="Roberts A."/>
            <person name="Saif S."/>
            <person name="Shea T."/>
            <person name="Sisk P."/>
            <person name="Stolte C."/>
            <person name="Sykes S."/>
            <person name="Wortman J."/>
            <person name="Nusbaum C."/>
            <person name="Birren B."/>
        </authorList>
    </citation>
    <scope>NUCLEOTIDE SEQUENCE [LARGE SCALE GENOMIC DNA]</scope>
    <source>
        <strain evidence="10 11">ATCC 38327</strain>
    </source>
</reference>
<evidence type="ECO:0000313" key="10">
    <source>
        <dbReference type="EMBL" id="KNE54555.1"/>
    </source>
</evidence>
<dbReference type="Pfam" id="PF12719">
    <property type="entry name" value="Cnd3"/>
    <property type="match status" value="1"/>
</dbReference>
<feature type="compositionally biased region" description="Polar residues" evidence="8">
    <location>
        <begin position="894"/>
        <end position="903"/>
    </location>
</feature>
<dbReference type="PANTHER" id="PTHR14418">
    <property type="entry name" value="CONDENSIN COMPLEX SUBUNIT 3-RELATED"/>
    <property type="match status" value="1"/>
</dbReference>
<evidence type="ECO:0000256" key="8">
    <source>
        <dbReference type="SAM" id="MobiDB-lite"/>
    </source>
</evidence>
<comment type="similarity">
    <text evidence="2">Belongs to the CND3 (condensin subunit 3) family.</text>
</comment>
<dbReference type="GO" id="GO:0051301">
    <property type="term" value="P:cell division"/>
    <property type="evidence" value="ECO:0007669"/>
    <property type="project" value="UniProtKB-KW"/>
</dbReference>
<evidence type="ECO:0000256" key="2">
    <source>
        <dbReference type="ARBA" id="ARBA00006533"/>
    </source>
</evidence>
<keyword evidence="11" id="KW-1185">Reference proteome</keyword>
<dbReference type="GO" id="GO:0000796">
    <property type="term" value="C:condensin complex"/>
    <property type="evidence" value="ECO:0007669"/>
    <property type="project" value="InterPro"/>
</dbReference>
<evidence type="ECO:0000259" key="9">
    <source>
        <dbReference type="Pfam" id="PF12719"/>
    </source>
</evidence>
<dbReference type="InterPro" id="IPR016024">
    <property type="entry name" value="ARM-type_fold"/>
</dbReference>
<keyword evidence="3" id="KW-0158">Chromosome</keyword>
<proteinExistence type="inferred from homology"/>
<keyword evidence="4" id="KW-0132">Cell division</keyword>
<organism evidence="10 11">
    <name type="scientific">Allomyces macrogynus (strain ATCC 38327)</name>
    <name type="common">Allomyces javanicus var. macrogynus</name>
    <dbReference type="NCBI Taxonomy" id="578462"/>
    <lineage>
        <taxon>Eukaryota</taxon>
        <taxon>Fungi</taxon>
        <taxon>Fungi incertae sedis</taxon>
        <taxon>Blastocladiomycota</taxon>
        <taxon>Blastocladiomycetes</taxon>
        <taxon>Blastocladiales</taxon>
        <taxon>Blastocladiaceae</taxon>
        <taxon>Allomyces</taxon>
    </lineage>
</organism>
<feature type="domain" description="Nuclear condensin complex subunit 3 C-terminal" evidence="9">
    <location>
        <begin position="531"/>
        <end position="759"/>
    </location>
</feature>
<evidence type="ECO:0000256" key="1">
    <source>
        <dbReference type="ARBA" id="ARBA00004286"/>
    </source>
</evidence>
<feature type="compositionally biased region" description="Low complexity" evidence="8">
    <location>
        <begin position="936"/>
        <end position="951"/>
    </location>
</feature>
<protein>
    <recommendedName>
        <fullName evidence="9">Nuclear condensin complex subunit 3 C-terminal domain-containing protein</fullName>
    </recommendedName>
</protein>
<feature type="compositionally biased region" description="Acidic residues" evidence="8">
    <location>
        <begin position="1119"/>
        <end position="1140"/>
    </location>
</feature>
<dbReference type="SUPFAM" id="SSF48371">
    <property type="entry name" value="ARM repeat"/>
    <property type="match status" value="1"/>
</dbReference>
<keyword evidence="7" id="KW-0131">Cell cycle</keyword>
<dbReference type="OMA" id="FRATQIT"/>
<evidence type="ECO:0000256" key="7">
    <source>
        <dbReference type="ARBA" id="ARBA00023306"/>
    </source>
</evidence>
<dbReference type="InterPro" id="IPR011989">
    <property type="entry name" value="ARM-like"/>
</dbReference>
<evidence type="ECO:0000256" key="5">
    <source>
        <dbReference type="ARBA" id="ARBA00022776"/>
    </source>
</evidence>
<dbReference type="GO" id="GO:0007076">
    <property type="term" value="P:mitotic chromosome condensation"/>
    <property type="evidence" value="ECO:0007669"/>
    <property type="project" value="InterPro"/>
</dbReference>
<keyword evidence="5" id="KW-0498">Mitosis</keyword>
<dbReference type="Pfam" id="PF13646">
    <property type="entry name" value="HEAT_2"/>
    <property type="match status" value="1"/>
</dbReference>
<evidence type="ECO:0000256" key="6">
    <source>
        <dbReference type="ARBA" id="ARBA00023067"/>
    </source>
</evidence>
<sequence length="1140" mass="124137">MAPRRKSPAGPAQAAAAATPMAPDEMALRITHIFTEAQKTKAGHRKLHNALRKLHLDAVRPRTPEAERAFNRPFAMCLNHVLGAKRRGPTVDRVLDFVHTFIAFSREKDREMARAERAKNGRAVAPANGDEDEDLDDQDFLSNQFAAWIILYLLKGIAARDKNIRLRCARLIYNVASHLPDIDDNLFMRLKTDLYPRARDKEPMVRKEVVSALSILQGTEEDDEPDTVIQKLTELLQYDPAPVVRRAALLHVAPSNSTIAAIISRCRDEDAATRRAAYKVLADHVTHFSQLSSTLLAAILNNGLCDPDATVKRACAELVSGWVKQSALELARLLAQLNVVRTPVAESVVLECLQLRPNREPALKLTFSREYWRNLTPETALILRCWVEATNTVEDLLIEDLAYFLQLHTNNMITNDDEQLEAPLTFVVQELLTICLQADYSDLAGRKIMFELVRNMIESVMVPDDLIPPIIKLFRLISVDERDFIRIISETISDVMDNSYERRIEAGDATEEEAAMDEDAIEDDAAFRVMKCLVTVRHTLEATSQGWMADSMTPMHGLIAELIVPALQRYAAAGDIVAQCVRCLGLISLTSRMHAVQNMGQFLGYAMLMSAEEDLVQVNVAALSVIGDLMVVYGAAALETNPSRVADVIARNMQSPVRALSALAVEAAVKLLLSNRLQDPKLLSLMIVQYFTPETQSFPDTYQCLQFFVQTYSTIIANKQHLVTVFPRVLSTIATTEFGSKATTLNSIGTRMSPWLECSDGSSANLQLRVTKCMLEAALDGAHDAGDLPLKPALQICSKWLFDGPADAGTIRTIRRLLERIQERSVDTVTVKAIQKLERTLVRIYPADADAAEALDEDPEPASAESMAPSTPAARGRRVASSTPAMALRKRSRPGSSSETSTPDGGDAMLAVTAPATRTAAAAASAAARGARRGLHTAATPAARRTIATRASPVPPTPDLNGADATPSRRPTRRSARNAPTNDDSDLSDIDDRVAGAMTPGVLAGGRRKAPLRGKPVAPPTLIAAAAAAATSSGRAPRRRVVEVEIPIVVKRKRSAAPPPPPAPAPQSEGESGSVGGSGSESDDDEDGRAPRAPRPQDIAALRRMAPKQARRAARVAEEIDDLLANESSESESEGAESDD</sequence>
<feature type="compositionally biased region" description="Basic residues" evidence="8">
    <location>
        <begin position="1105"/>
        <end position="1114"/>
    </location>
</feature>
<feature type="region of interest" description="Disordered" evidence="8">
    <location>
        <begin position="923"/>
        <end position="992"/>
    </location>
</feature>
<dbReference type="eggNOG" id="KOG2025">
    <property type="taxonomic scope" value="Eukaryota"/>
</dbReference>
<feature type="region of interest" description="Disordered" evidence="8">
    <location>
        <begin position="1"/>
        <end position="20"/>
    </location>
</feature>
<name>A0A0L0RWP9_ALLM3</name>
<dbReference type="InterPro" id="IPR025977">
    <property type="entry name" value="Cnd3_C"/>
</dbReference>
<feature type="region of interest" description="Disordered" evidence="8">
    <location>
        <begin position="1049"/>
        <end position="1140"/>
    </location>
</feature>
<comment type="subcellular location">
    <subcellularLocation>
        <location evidence="1">Chromosome</location>
    </subcellularLocation>
</comment>
<reference evidence="11" key="2">
    <citation type="submission" date="2009-11" db="EMBL/GenBank/DDBJ databases">
        <title>The Genome Sequence of Allomyces macrogynus strain ATCC 38327.</title>
        <authorList>
            <consortium name="The Broad Institute Genome Sequencing Platform"/>
            <person name="Russ C."/>
            <person name="Cuomo C."/>
            <person name="Shea T."/>
            <person name="Young S.K."/>
            <person name="Zeng Q."/>
            <person name="Koehrsen M."/>
            <person name="Haas B."/>
            <person name="Borodovsky M."/>
            <person name="Guigo R."/>
            <person name="Alvarado L."/>
            <person name="Berlin A."/>
            <person name="Borenstein D."/>
            <person name="Chen Z."/>
            <person name="Engels R."/>
            <person name="Freedman E."/>
            <person name="Gellesch M."/>
            <person name="Goldberg J."/>
            <person name="Griggs A."/>
            <person name="Gujja S."/>
            <person name="Heiman D."/>
            <person name="Hepburn T."/>
            <person name="Howarth C."/>
            <person name="Jen D."/>
            <person name="Larson L."/>
            <person name="Lewis B."/>
            <person name="Mehta T."/>
            <person name="Park D."/>
            <person name="Pearson M."/>
            <person name="Roberts A."/>
            <person name="Saif S."/>
            <person name="Shenoy N."/>
            <person name="Sisk P."/>
            <person name="Stolte C."/>
            <person name="Sykes S."/>
            <person name="Walk T."/>
            <person name="White J."/>
            <person name="Yandava C."/>
            <person name="Burger G."/>
            <person name="Gray M.W."/>
            <person name="Holland P.W.H."/>
            <person name="King N."/>
            <person name="Lang F.B.F."/>
            <person name="Roger A.J."/>
            <person name="Ruiz-Trillo I."/>
            <person name="Lander E."/>
            <person name="Nusbaum C."/>
        </authorList>
    </citation>
    <scope>NUCLEOTIDE SEQUENCE [LARGE SCALE GENOMIC DNA]</scope>
    <source>
        <strain evidence="11">ATCC 38327</strain>
    </source>
</reference>
<dbReference type="Proteomes" id="UP000054350">
    <property type="component" value="Unassembled WGS sequence"/>
</dbReference>
<evidence type="ECO:0000256" key="3">
    <source>
        <dbReference type="ARBA" id="ARBA00022454"/>
    </source>
</evidence>
<dbReference type="VEuPathDB" id="FungiDB:AMAG_00524"/>
<dbReference type="STRING" id="578462.A0A0L0RWP9"/>
<dbReference type="GO" id="GO:0000793">
    <property type="term" value="C:condensed chromosome"/>
    <property type="evidence" value="ECO:0007669"/>
    <property type="project" value="TreeGrafter"/>
</dbReference>
<accession>A0A0L0RWP9</accession>
<dbReference type="Gene3D" id="1.25.10.10">
    <property type="entry name" value="Leucine-rich Repeat Variant"/>
    <property type="match status" value="1"/>
</dbReference>
<gene>
    <name evidence="10" type="ORF">AMAG_00524</name>
</gene>
<keyword evidence="6" id="KW-0226">DNA condensation</keyword>
<dbReference type="OrthoDB" id="27187at2759"/>
<dbReference type="InterPro" id="IPR027165">
    <property type="entry name" value="CND3"/>
</dbReference>
<dbReference type="PANTHER" id="PTHR14418:SF5">
    <property type="entry name" value="CONDENSIN COMPLEX SUBUNIT 3"/>
    <property type="match status" value="1"/>
</dbReference>
<dbReference type="AlphaFoldDB" id="A0A0L0RWP9"/>
<dbReference type="EMBL" id="GG745328">
    <property type="protein sequence ID" value="KNE54555.1"/>
    <property type="molecule type" value="Genomic_DNA"/>
</dbReference>
<feature type="compositionally biased region" description="Low complexity" evidence="8">
    <location>
        <begin position="8"/>
        <end position="20"/>
    </location>
</feature>
<evidence type="ECO:0000256" key="4">
    <source>
        <dbReference type="ARBA" id="ARBA00022618"/>
    </source>
</evidence>
<feature type="region of interest" description="Disordered" evidence="8">
    <location>
        <begin position="854"/>
        <end position="909"/>
    </location>
</feature>
<evidence type="ECO:0000313" key="11">
    <source>
        <dbReference type="Proteomes" id="UP000054350"/>
    </source>
</evidence>